<protein>
    <submittedName>
        <fullName evidence="1">Uncharacterized protein</fullName>
    </submittedName>
</protein>
<organism evidence="1">
    <name type="scientific">marine sediment metagenome</name>
    <dbReference type="NCBI Taxonomy" id="412755"/>
    <lineage>
        <taxon>unclassified sequences</taxon>
        <taxon>metagenomes</taxon>
        <taxon>ecological metagenomes</taxon>
    </lineage>
</organism>
<dbReference type="AlphaFoldDB" id="A0A0F9DH54"/>
<name>A0A0F9DH54_9ZZZZ</name>
<sequence length="207" mass="20881">MGQKLVGAQELRNGDRGEGSIGRTGEEIVSALHGRLYQQAKRGNVYSGVTAVTGVAPGTAIGTTAAFALFNPFNSGFDLAILKASMSYLSGTLGIGFVNWIYHTAAVQAGAAVTGTAITVVRGNGANGVGVGKPLTTATVVAGVLARLFGNLPPMLASTVLTPWRLDDNVDGALVIPPGGAASLQATAAAGTSPLVIFGCTWEEVPV</sequence>
<comment type="caution">
    <text evidence="1">The sequence shown here is derived from an EMBL/GenBank/DDBJ whole genome shotgun (WGS) entry which is preliminary data.</text>
</comment>
<evidence type="ECO:0000313" key="1">
    <source>
        <dbReference type="EMBL" id="KKL53156.1"/>
    </source>
</evidence>
<dbReference type="EMBL" id="LAZR01031640">
    <property type="protein sequence ID" value="KKL53156.1"/>
    <property type="molecule type" value="Genomic_DNA"/>
</dbReference>
<reference evidence="1" key="1">
    <citation type="journal article" date="2015" name="Nature">
        <title>Complex archaea that bridge the gap between prokaryotes and eukaryotes.</title>
        <authorList>
            <person name="Spang A."/>
            <person name="Saw J.H."/>
            <person name="Jorgensen S.L."/>
            <person name="Zaremba-Niedzwiedzka K."/>
            <person name="Martijn J."/>
            <person name="Lind A.E."/>
            <person name="van Eijk R."/>
            <person name="Schleper C."/>
            <person name="Guy L."/>
            <person name="Ettema T.J."/>
        </authorList>
    </citation>
    <scope>NUCLEOTIDE SEQUENCE</scope>
</reference>
<gene>
    <name evidence="1" type="ORF">LCGC14_2278260</name>
</gene>
<accession>A0A0F9DH54</accession>
<proteinExistence type="predicted"/>